<dbReference type="InterPro" id="IPR008928">
    <property type="entry name" value="6-hairpin_glycosidase_sf"/>
</dbReference>
<dbReference type="InterPro" id="IPR035396">
    <property type="entry name" value="Bac_rhamnosid6H"/>
</dbReference>
<dbReference type="EC" id="3.2.1.40" evidence="2"/>
<dbReference type="Gene3D" id="2.60.120.260">
    <property type="entry name" value="Galactose-binding domain-like"/>
    <property type="match status" value="2"/>
</dbReference>
<feature type="domain" description="Bacterial alpha-L-rhamnosidase N-terminal" evidence="5">
    <location>
        <begin position="140"/>
        <end position="308"/>
    </location>
</feature>
<dbReference type="InterPro" id="IPR035398">
    <property type="entry name" value="Bac_rhamnosid_C"/>
</dbReference>
<evidence type="ECO:0000259" key="4">
    <source>
        <dbReference type="Pfam" id="PF05592"/>
    </source>
</evidence>
<dbReference type="GO" id="GO:0016787">
    <property type="term" value="F:hydrolase activity"/>
    <property type="evidence" value="ECO:0007669"/>
    <property type="project" value="UniProtKB-KW"/>
</dbReference>
<gene>
    <name evidence="8" type="ORF">HCN51_37345</name>
</gene>
<dbReference type="Pfam" id="PF17389">
    <property type="entry name" value="Bac_rhamnosid6H"/>
    <property type="match status" value="1"/>
</dbReference>
<comment type="caution">
    <text evidence="8">The sequence shown here is derived from an EMBL/GenBank/DDBJ whole genome shotgun (WGS) entry which is preliminary data.</text>
</comment>
<keyword evidence="9" id="KW-1185">Reference proteome</keyword>
<name>A0ABX1BGZ3_9ACTN</name>
<dbReference type="InterPro" id="IPR016007">
    <property type="entry name" value="Alpha_rhamnosid"/>
</dbReference>
<dbReference type="SUPFAM" id="SSF48208">
    <property type="entry name" value="Six-hairpin glycosidases"/>
    <property type="match status" value="1"/>
</dbReference>
<evidence type="ECO:0000256" key="3">
    <source>
        <dbReference type="ARBA" id="ARBA00022801"/>
    </source>
</evidence>
<evidence type="ECO:0000256" key="1">
    <source>
        <dbReference type="ARBA" id="ARBA00001445"/>
    </source>
</evidence>
<dbReference type="Pfam" id="PF08531">
    <property type="entry name" value="Bac_rhamnosid_N"/>
    <property type="match status" value="1"/>
</dbReference>
<dbReference type="PIRSF" id="PIRSF010631">
    <property type="entry name" value="A-rhamnsds"/>
    <property type="match status" value="1"/>
</dbReference>
<evidence type="ECO:0000313" key="8">
    <source>
        <dbReference type="EMBL" id="NJP95041.1"/>
    </source>
</evidence>
<evidence type="ECO:0000259" key="5">
    <source>
        <dbReference type="Pfam" id="PF08531"/>
    </source>
</evidence>
<reference evidence="8 9" key="1">
    <citation type="submission" date="2020-03" db="EMBL/GenBank/DDBJ databases">
        <title>WGS of actinomycetes isolated from Thailand.</title>
        <authorList>
            <person name="Thawai C."/>
        </authorList>
    </citation>
    <scope>NUCLEOTIDE SEQUENCE [LARGE SCALE GENOMIC DNA]</scope>
    <source>
        <strain evidence="8 9">FMUSA5-5</strain>
    </source>
</reference>
<dbReference type="Proteomes" id="UP000696294">
    <property type="component" value="Unassembled WGS sequence"/>
</dbReference>
<feature type="domain" description="Alpha-L-rhamnosidase six-hairpin glycosidase" evidence="6">
    <location>
        <begin position="416"/>
        <end position="760"/>
    </location>
</feature>
<accession>A0ABX1BGZ3</accession>
<dbReference type="Gene3D" id="2.60.40.10">
    <property type="entry name" value="Immunoglobulins"/>
    <property type="match status" value="1"/>
</dbReference>
<dbReference type="Gene3D" id="1.50.10.10">
    <property type="match status" value="1"/>
</dbReference>
<dbReference type="InterPro" id="IPR013783">
    <property type="entry name" value="Ig-like_fold"/>
</dbReference>
<feature type="domain" description="Alpha-L-rhamnosidase C-terminal" evidence="7">
    <location>
        <begin position="762"/>
        <end position="834"/>
    </location>
</feature>
<protein>
    <recommendedName>
        <fullName evidence="2">alpha-L-rhamnosidase</fullName>
        <ecNumber evidence="2">3.2.1.40</ecNumber>
    </recommendedName>
</protein>
<evidence type="ECO:0000256" key="2">
    <source>
        <dbReference type="ARBA" id="ARBA00012652"/>
    </source>
</evidence>
<dbReference type="InterPro" id="IPR013737">
    <property type="entry name" value="Bac_rhamnosid_N"/>
</dbReference>
<dbReference type="Gene3D" id="2.60.420.10">
    <property type="entry name" value="Maltose phosphorylase, domain 3"/>
    <property type="match status" value="1"/>
</dbReference>
<dbReference type="Pfam" id="PF17390">
    <property type="entry name" value="Bac_rhamnosid_C"/>
    <property type="match status" value="1"/>
</dbReference>
<feature type="domain" description="Alpha-L-rhamnosidase concanavalin-like" evidence="4">
    <location>
        <begin position="318"/>
        <end position="404"/>
    </location>
</feature>
<dbReference type="PANTHER" id="PTHR33307">
    <property type="entry name" value="ALPHA-RHAMNOSIDASE (EUROFUNG)"/>
    <property type="match status" value="1"/>
</dbReference>
<sequence length="927" mass="101053">MYGDSTNTCKQGGFVRVITVRFEHLREPLGIGTPTPRLSWAVETGTPDWRQGAYEVEARGERVRVESAESVLVPWPFAPLAARERVAVRVRVEGPGGWSAWSEPAHVEAGLLAREDWSAAFVSPGEGSLLRGEFEVRRGVRAARLYTTALGVYEAELNGEVVGDHVLAPGWTAYQHRLRYQTFDVTDLLREGTNCLGATLGDGWYRGRLGFEGRRALYGDRLAWLAQLEVVYDDGTAERFVTDESWRAASGPLLSSDLYDGEIHDARLERRGWSSPGHDDSGWSPVEIVDRDLGTLVAPEGPPVRRTETLAPVEKRVTPSGATVYDFGQNLVGRLRITATGSAGERVTLRHAEIMQDGELCVAPLRTAKATDTYLLRGDEQGETWEPSFTFHGFRYAEISGPVDDVVAVVCHSDLERTGWFDCSDPLVNRLHENVVQSMRGNFLDVPTDCPQRDERLGWTGDLQVFAPTASFLFDSAGLLSSWLADLAAEQREDGLVPHVVPNVTTASNAAAAWGDAAVIVPWVLYRRYGDTGILQRQFASMRAWVEHVARLAGPDRLWDSGFQFGDWLDPAAPANRPEQARTYPEIVATAYFARSADLLARAAEAIGQDAAPHRELAEQVRRAFAAEYVTGSGRLLSDSPTAYALALEFALLPEPDRRARAASRLVELIRASGYKIATGFVGTPLICDALAEAGETEAAYRLLLQRECPSWLYPVTQGATTIWERWDSLLPDGTVNPSGMTSFNHYAFGAVADWLHRTVAGLAPAAPGYREISVRPRPGGGLTHAAARLRTPYGLAAASWRLDDGTLAVEAVVPPNTTAHVTLPGGDRHTVGSGTHRWTTPYAETRAAAAPLTLDSTLAEVADRPGAMRVVTGAIVRHLPEIAEYVETGLDSAAQNMTVREAIALIPNADHLPAEIETGFAGLQKD</sequence>
<dbReference type="InterPro" id="IPR012341">
    <property type="entry name" value="6hp_glycosidase-like_sf"/>
</dbReference>
<comment type="catalytic activity">
    <reaction evidence="1">
        <text>Hydrolysis of terminal non-reducing alpha-L-rhamnose residues in alpha-L-rhamnosides.</text>
        <dbReference type="EC" id="3.2.1.40"/>
    </reaction>
</comment>
<dbReference type="Pfam" id="PF05592">
    <property type="entry name" value="Bac_rhamnosid"/>
    <property type="match status" value="1"/>
</dbReference>
<dbReference type="EMBL" id="JAATEP010000034">
    <property type="protein sequence ID" value="NJP95041.1"/>
    <property type="molecule type" value="Genomic_DNA"/>
</dbReference>
<keyword evidence="3 8" id="KW-0378">Hydrolase</keyword>
<evidence type="ECO:0000259" key="6">
    <source>
        <dbReference type="Pfam" id="PF17389"/>
    </source>
</evidence>
<evidence type="ECO:0000259" key="7">
    <source>
        <dbReference type="Pfam" id="PF17390"/>
    </source>
</evidence>
<evidence type="ECO:0000313" key="9">
    <source>
        <dbReference type="Proteomes" id="UP000696294"/>
    </source>
</evidence>
<dbReference type="Pfam" id="PF25788">
    <property type="entry name" value="Ig_Rha78A_N"/>
    <property type="match status" value="1"/>
</dbReference>
<proteinExistence type="predicted"/>
<dbReference type="PANTHER" id="PTHR33307:SF6">
    <property type="entry name" value="ALPHA-RHAMNOSIDASE (EUROFUNG)-RELATED"/>
    <property type="match status" value="1"/>
</dbReference>
<dbReference type="InterPro" id="IPR008902">
    <property type="entry name" value="Rhamnosid_concanavalin"/>
</dbReference>
<organism evidence="8 9">
    <name type="scientific">Nonomuraea composti</name>
    <dbReference type="NCBI Taxonomy" id="2720023"/>
    <lineage>
        <taxon>Bacteria</taxon>
        <taxon>Bacillati</taxon>
        <taxon>Actinomycetota</taxon>
        <taxon>Actinomycetes</taxon>
        <taxon>Streptosporangiales</taxon>
        <taxon>Streptosporangiaceae</taxon>
        <taxon>Nonomuraea</taxon>
    </lineage>
</organism>